<dbReference type="Pfam" id="PF03514">
    <property type="entry name" value="GRAS"/>
    <property type="match status" value="1"/>
</dbReference>
<evidence type="ECO:0000256" key="2">
    <source>
        <dbReference type="ARBA" id="ARBA00023163"/>
    </source>
</evidence>
<evidence type="ECO:0000256" key="1">
    <source>
        <dbReference type="ARBA" id="ARBA00023015"/>
    </source>
</evidence>
<comment type="similarity">
    <text evidence="3">Belongs to the GRAS family.</text>
</comment>
<dbReference type="AlphaFoldDB" id="A0A8S0QEU0"/>
<feature type="region of interest" description="SAW" evidence="3">
    <location>
        <begin position="371"/>
        <end position="441"/>
    </location>
</feature>
<comment type="caution">
    <text evidence="3">Lacks conserved residue(s) required for the propagation of feature annotation.</text>
</comment>
<accession>A0A8S0QEU0</accession>
<sequence length="441" mass="49940">MTQIIRISLAYLSLKYKKKMMQSQLLLPPWSTLNNTCSNLDHTSVHDPNMDFCMTTDHEFSSSFTSPKASFEVSWNLCVPSMFTGEFFELQNLCDNIQITSPMEGLESIPIGEIEDVEEWLNGSSDIEQDISSEESSKNIMKAFIVFYQSLPYGKFAHFTANSAILQAMPDDIKTIHIIDFDVGEGIQWPPVFEAISHKGKSLRFTSLKLDDKSIRSPWDFEGTKKWLHDHARQSGLKLQIGETSIEDLASGLTRMKKMGRGKEWLVFNCMIRLPHMARRKRRSHVTDFLKLAEELLANGGASAGIVTFGDGEAQNSSRTYSGYSSFFDKHARHYETQFESLEQHFNAHLAEARTAMETLFLAPLMCPLVGPQGWEESTQGFNLPITSLKGQKLSQESLIEAKQIINEREGSYKVKIAGDKGHEMELEWKGTPLVRVSSWL</sequence>
<proteinExistence type="inferred from homology"/>
<dbReference type="Proteomes" id="UP000594638">
    <property type="component" value="Unassembled WGS sequence"/>
</dbReference>
<dbReference type="Gramene" id="OE9A031505T1">
    <property type="protein sequence ID" value="OE9A031505C1"/>
    <property type="gene ID" value="OE9A031505"/>
</dbReference>
<keyword evidence="2" id="KW-0804">Transcription</keyword>
<gene>
    <name evidence="4" type="ORF">OLEA9_A031505</name>
</gene>
<evidence type="ECO:0008006" key="6">
    <source>
        <dbReference type="Google" id="ProtNLM"/>
    </source>
</evidence>
<dbReference type="InterPro" id="IPR005202">
    <property type="entry name" value="TF_GRAS"/>
</dbReference>
<keyword evidence="1" id="KW-0805">Transcription regulation</keyword>
<evidence type="ECO:0000313" key="5">
    <source>
        <dbReference type="Proteomes" id="UP000594638"/>
    </source>
</evidence>
<organism evidence="4 5">
    <name type="scientific">Olea europaea subsp. europaea</name>
    <dbReference type="NCBI Taxonomy" id="158383"/>
    <lineage>
        <taxon>Eukaryota</taxon>
        <taxon>Viridiplantae</taxon>
        <taxon>Streptophyta</taxon>
        <taxon>Embryophyta</taxon>
        <taxon>Tracheophyta</taxon>
        <taxon>Spermatophyta</taxon>
        <taxon>Magnoliopsida</taxon>
        <taxon>eudicotyledons</taxon>
        <taxon>Gunneridae</taxon>
        <taxon>Pentapetalae</taxon>
        <taxon>asterids</taxon>
        <taxon>lamiids</taxon>
        <taxon>Lamiales</taxon>
        <taxon>Oleaceae</taxon>
        <taxon>Oleeae</taxon>
        <taxon>Olea</taxon>
    </lineage>
</organism>
<dbReference type="EMBL" id="CACTIH010001881">
    <property type="protein sequence ID" value="CAA2967355.1"/>
    <property type="molecule type" value="Genomic_DNA"/>
</dbReference>
<protein>
    <recommendedName>
        <fullName evidence="6">Nodulation signaling pathway 2-like protein</fullName>
    </recommendedName>
</protein>
<dbReference type="OrthoDB" id="1935022at2759"/>
<name>A0A8S0QEU0_OLEEU</name>
<comment type="caution">
    <text evidence="4">The sequence shown here is derived from an EMBL/GenBank/DDBJ whole genome shotgun (WGS) entry which is preliminary data.</text>
</comment>
<feature type="short sequence motif" description="VHIID" evidence="3">
    <location>
        <begin position="176"/>
        <end position="180"/>
    </location>
</feature>
<dbReference type="PROSITE" id="PS50985">
    <property type="entry name" value="GRAS"/>
    <property type="match status" value="1"/>
</dbReference>
<evidence type="ECO:0000256" key="3">
    <source>
        <dbReference type="PROSITE-ProRule" id="PRU01191"/>
    </source>
</evidence>
<keyword evidence="5" id="KW-1185">Reference proteome</keyword>
<reference evidence="4 5" key="1">
    <citation type="submission" date="2019-12" db="EMBL/GenBank/DDBJ databases">
        <authorList>
            <person name="Alioto T."/>
            <person name="Alioto T."/>
            <person name="Gomez Garrido J."/>
        </authorList>
    </citation>
    <scope>NUCLEOTIDE SEQUENCE [LARGE SCALE GENOMIC DNA]</scope>
</reference>
<evidence type="ECO:0000313" key="4">
    <source>
        <dbReference type="EMBL" id="CAA2967355.1"/>
    </source>
</evidence>
<dbReference type="PANTHER" id="PTHR31636">
    <property type="entry name" value="OSJNBA0084A10.13 PROTEIN-RELATED"/>
    <property type="match status" value="1"/>
</dbReference>